<dbReference type="AlphaFoldDB" id="A0A9P3G866"/>
<dbReference type="CDD" id="cd05674">
    <property type="entry name" value="M20_yscS"/>
    <property type="match status" value="1"/>
</dbReference>
<feature type="binding site" evidence="7">
    <location>
        <position position="157"/>
    </location>
    <ligand>
        <name>Zn(2+)</name>
        <dbReference type="ChEBI" id="CHEBI:29105"/>
        <label>2</label>
    </ligand>
</feature>
<dbReference type="GO" id="GO:0000328">
    <property type="term" value="C:fungal-type vacuole lumen"/>
    <property type="evidence" value="ECO:0007669"/>
    <property type="project" value="TreeGrafter"/>
</dbReference>
<dbReference type="SUPFAM" id="SSF55031">
    <property type="entry name" value="Bacterial exopeptidase dimerisation domain"/>
    <property type="match status" value="1"/>
</dbReference>
<evidence type="ECO:0000256" key="4">
    <source>
        <dbReference type="ARBA" id="ARBA00022801"/>
    </source>
</evidence>
<feature type="chain" id="PRO_5040492314" evidence="8">
    <location>
        <begin position="22"/>
        <end position="542"/>
    </location>
</feature>
<feature type="binding site" evidence="7">
    <location>
        <position position="205"/>
    </location>
    <ligand>
        <name>Zn(2+)</name>
        <dbReference type="ChEBI" id="CHEBI:29105"/>
        <label>1</label>
    </ligand>
</feature>
<gene>
    <name evidence="10" type="ORF">PsYK624_072050</name>
</gene>
<dbReference type="InterPro" id="IPR047177">
    <property type="entry name" value="Pept_M20A"/>
</dbReference>
<evidence type="ECO:0000313" key="11">
    <source>
        <dbReference type="Proteomes" id="UP000703269"/>
    </source>
</evidence>
<evidence type="ECO:0000256" key="3">
    <source>
        <dbReference type="ARBA" id="ARBA00022723"/>
    </source>
</evidence>
<feature type="active site" description="Proton acceptor" evidence="6">
    <location>
        <position position="204"/>
    </location>
</feature>
<feature type="binding site" evidence="7">
    <location>
        <position position="192"/>
    </location>
    <ligand>
        <name>Zn(2+)</name>
        <dbReference type="ChEBI" id="CHEBI:29105"/>
        <label>1</label>
    </ligand>
</feature>
<organism evidence="10 11">
    <name type="scientific">Phanerochaete sordida</name>
    <dbReference type="NCBI Taxonomy" id="48140"/>
    <lineage>
        <taxon>Eukaryota</taxon>
        <taxon>Fungi</taxon>
        <taxon>Dikarya</taxon>
        <taxon>Basidiomycota</taxon>
        <taxon>Agaricomycotina</taxon>
        <taxon>Agaricomycetes</taxon>
        <taxon>Polyporales</taxon>
        <taxon>Phanerochaetaceae</taxon>
        <taxon>Phanerochaete</taxon>
    </lineage>
</organism>
<keyword evidence="8" id="KW-0732">Signal</keyword>
<dbReference type="Proteomes" id="UP000703269">
    <property type="component" value="Unassembled WGS sequence"/>
</dbReference>
<feature type="binding site" evidence="7">
    <location>
        <position position="233"/>
    </location>
    <ligand>
        <name>Zn(2+)</name>
        <dbReference type="ChEBI" id="CHEBI:29105"/>
        <label>2</label>
    </ligand>
</feature>
<keyword evidence="3 7" id="KW-0479">Metal-binding</keyword>
<dbReference type="GO" id="GO:0004181">
    <property type="term" value="F:metallocarboxypeptidase activity"/>
    <property type="evidence" value="ECO:0007669"/>
    <property type="project" value="InterPro"/>
</dbReference>
<keyword evidence="10" id="KW-0121">Carboxypeptidase</keyword>
<evidence type="ECO:0000313" key="10">
    <source>
        <dbReference type="EMBL" id="GJE91057.1"/>
    </source>
</evidence>
<keyword evidence="4" id="KW-0378">Hydrolase</keyword>
<keyword evidence="5 7" id="KW-0862">Zinc</keyword>
<accession>A0A9P3G866</accession>
<feature type="domain" description="Peptidase M20 dimerisation" evidence="9">
    <location>
        <begin position="254"/>
        <end position="405"/>
    </location>
</feature>
<dbReference type="PIRSF" id="PIRSF037217">
    <property type="entry name" value="Carboxypeptidase_S"/>
    <property type="match status" value="1"/>
</dbReference>
<evidence type="ECO:0000256" key="1">
    <source>
        <dbReference type="ARBA" id="ARBA00006247"/>
    </source>
</evidence>
<dbReference type="PANTHER" id="PTHR45962:SF1">
    <property type="entry name" value="N-FATTY-ACYL-AMINO ACID SYNTHASE_HYDROLASE PM20D1"/>
    <property type="match status" value="1"/>
</dbReference>
<dbReference type="Pfam" id="PF07687">
    <property type="entry name" value="M20_dimer"/>
    <property type="match status" value="1"/>
</dbReference>
<proteinExistence type="inferred from homology"/>
<dbReference type="EMBL" id="BPQB01000019">
    <property type="protein sequence ID" value="GJE91057.1"/>
    <property type="molecule type" value="Genomic_DNA"/>
</dbReference>
<dbReference type="Gene3D" id="3.30.70.360">
    <property type="match status" value="1"/>
</dbReference>
<keyword evidence="11" id="KW-1185">Reference proteome</keyword>
<dbReference type="PANTHER" id="PTHR45962">
    <property type="entry name" value="N-FATTY-ACYL-AMINO ACID SYNTHASE/HYDROLASE PM20D1"/>
    <property type="match status" value="1"/>
</dbReference>
<feature type="active site" evidence="6">
    <location>
        <position position="159"/>
    </location>
</feature>
<feature type="signal peptide" evidence="8">
    <location>
        <begin position="1"/>
        <end position="21"/>
    </location>
</feature>
<dbReference type="GO" id="GO:0051603">
    <property type="term" value="P:proteolysis involved in protein catabolic process"/>
    <property type="evidence" value="ECO:0007669"/>
    <property type="project" value="TreeGrafter"/>
</dbReference>
<feature type="binding site" evidence="7">
    <location>
        <position position="192"/>
    </location>
    <ligand>
        <name>Zn(2+)</name>
        <dbReference type="ChEBI" id="CHEBI:29105"/>
        <label>2</label>
    </ligand>
</feature>
<dbReference type="Pfam" id="PF01546">
    <property type="entry name" value="Peptidase_M20"/>
    <property type="match status" value="1"/>
</dbReference>
<evidence type="ECO:0000256" key="7">
    <source>
        <dbReference type="PIRSR" id="PIRSR037217-2"/>
    </source>
</evidence>
<comment type="caution">
    <text evidence="10">The sequence shown here is derived from an EMBL/GenBank/DDBJ whole genome shotgun (WGS) entry which is preliminary data.</text>
</comment>
<dbReference type="InterPro" id="IPR017141">
    <property type="entry name" value="Pept_M20_carboxypep"/>
</dbReference>
<dbReference type="PROSITE" id="PS00758">
    <property type="entry name" value="ARGE_DAPE_CPG2_1"/>
    <property type="match status" value="1"/>
</dbReference>
<evidence type="ECO:0000259" key="9">
    <source>
        <dbReference type="Pfam" id="PF07687"/>
    </source>
</evidence>
<evidence type="ECO:0000256" key="2">
    <source>
        <dbReference type="ARBA" id="ARBA00022670"/>
    </source>
</evidence>
<dbReference type="InterPro" id="IPR036264">
    <property type="entry name" value="Bact_exopeptidase_dim_dom"/>
</dbReference>
<sequence length="542" mass="58524">MVYALEPLLLLCYLFSPWVAAANAAEAAQSALQNDPGASDRFAAATEYCPQFSALHPRKHRELDITLQQLFTTNDFLLQVVEALSAAVHVPTESYDDFGPVGRDPRWQPFFKLHDELERLFPLVYEKLRVTKVNTHALVFHWQGADESLKPVLLMAHMDVVPVEPSTVSSWVHPPYSGHYDGTYVWGRGTCDDKSVVLAFGIDEESAGVQGAGHIAKHLEHTYGQDSFALIVDEGEPFDIPYGGNVIFANPYVTEKGYFDLRIEVSAPGGHSSVPPRHTAIGVLASILTEIEAHPYEPHLPRNGTLFQEVQCAAAHGPDVSAEFKNLARAAITSDAALEALTQLLLAHVPLSSAKLATTQAVDLIAGGAKANALPETAWAVVNHRIAEQSSVAALQERIAATVGPVASRHGLALDAFGRTVVSGSSGRISLSDAWGTALEPAPVTPTRDNPAYALLAGTIVAALGEYHNASGVIVQPTYALGNTDTQFYWNMSRNIFRYAHMPADAYYNGLHTVNEAIKPTALVGKIGFLVKLILNLDEASV</sequence>
<dbReference type="Gene3D" id="3.40.630.10">
    <property type="entry name" value="Zn peptidases"/>
    <property type="match status" value="1"/>
</dbReference>
<dbReference type="SUPFAM" id="SSF53187">
    <property type="entry name" value="Zn-dependent exopeptidases"/>
    <property type="match status" value="1"/>
</dbReference>
<dbReference type="GO" id="GO:0046872">
    <property type="term" value="F:metal ion binding"/>
    <property type="evidence" value="ECO:0007669"/>
    <property type="project" value="UniProtKB-KW"/>
</dbReference>
<comment type="similarity">
    <text evidence="1">Belongs to the peptidase M20A family.</text>
</comment>
<name>A0A9P3G866_9APHY</name>
<feature type="binding site" evidence="7">
    <location>
        <position position="512"/>
    </location>
    <ligand>
        <name>Zn(2+)</name>
        <dbReference type="ChEBI" id="CHEBI:29105"/>
        <label>1</label>
    </ligand>
</feature>
<evidence type="ECO:0000256" key="6">
    <source>
        <dbReference type="PIRSR" id="PIRSR037217-1"/>
    </source>
</evidence>
<protein>
    <submittedName>
        <fullName evidence="10">Carboxypeptidase S</fullName>
    </submittedName>
</protein>
<keyword evidence="2" id="KW-0645">Protease</keyword>
<dbReference type="InterPro" id="IPR002933">
    <property type="entry name" value="Peptidase_M20"/>
</dbReference>
<reference evidence="10 11" key="1">
    <citation type="submission" date="2021-08" db="EMBL/GenBank/DDBJ databases">
        <title>Draft Genome Sequence of Phanerochaete sordida strain YK-624.</title>
        <authorList>
            <person name="Mori T."/>
            <person name="Dohra H."/>
            <person name="Suzuki T."/>
            <person name="Kawagishi H."/>
            <person name="Hirai H."/>
        </authorList>
    </citation>
    <scope>NUCLEOTIDE SEQUENCE [LARGE SCALE GENOMIC DNA]</scope>
    <source>
        <strain evidence="10 11">YK-624</strain>
    </source>
</reference>
<evidence type="ECO:0000256" key="5">
    <source>
        <dbReference type="ARBA" id="ARBA00022833"/>
    </source>
</evidence>
<evidence type="ECO:0000256" key="8">
    <source>
        <dbReference type="SAM" id="SignalP"/>
    </source>
</evidence>
<dbReference type="OrthoDB" id="3064516at2759"/>
<dbReference type="InterPro" id="IPR001261">
    <property type="entry name" value="ArgE/DapE_CS"/>
</dbReference>
<dbReference type="InterPro" id="IPR011650">
    <property type="entry name" value="Peptidase_M20_dimer"/>
</dbReference>